<accession>A0A090F7H7</accession>
<name>A0A090F7H7_MESPL</name>
<dbReference type="AlphaFoldDB" id="A0A090F7H7"/>
<evidence type="ECO:0000313" key="4">
    <source>
        <dbReference type="Proteomes" id="UP000046122"/>
    </source>
</evidence>
<dbReference type="EMBL" id="CCNE01000066">
    <property type="protein sequence ID" value="CDX63128.1"/>
    <property type="molecule type" value="Genomic_DNA"/>
</dbReference>
<gene>
    <name evidence="3" type="ORF">MPL3365_80150</name>
    <name evidence="2" type="ORF">MPLDJ20_200062</name>
</gene>
<protein>
    <submittedName>
        <fullName evidence="2">Uncharacterized protein</fullName>
    </submittedName>
</protein>
<evidence type="ECO:0000313" key="2">
    <source>
        <dbReference type="EMBL" id="CDX37455.1"/>
    </source>
</evidence>
<evidence type="ECO:0000313" key="3">
    <source>
        <dbReference type="EMBL" id="CDX63128.1"/>
    </source>
</evidence>
<dbReference type="EMBL" id="CCNB01000013">
    <property type="protein sequence ID" value="CDX37455.1"/>
    <property type="molecule type" value="Genomic_DNA"/>
</dbReference>
<sequence length="62" mass="7125">MPNRFDIFIGRLESKTAREGIPPHPIADQNGARRDKADRKQVRDGEAHGEKQRGKHRQKHDA</sequence>
<evidence type="ECO:0000256" key="1">
    <source>
        <dbReference type="SAM" id="MobiDB-lite"/>
    </source>
</evidence>
<evidence type="ECO:0000313" key="5">
    <source>
        <dbReference type="Proteomes" id="UP000046373"/>
    </source>
</evidence>
<reference evidence="4 5" key="1">
    <citation type="submission" date="2014-08" db="EMBL/GenBank/DDBJ databases">
        <authorList>
            <person name="Moulin Lionel"/>
        </authorList>
    </citation>
    <scope>NUCLEOTIDE SEQUENCE [LARGE SCALE GENOMIC DNA]</scope>
</reference>
<feature type="compositionally biased region" description="Basic residues" evidence="1">
    <location>
        <begin position="53"/>
        <end position="62"/>
    </location>
</feature>
<feature type="compositionally biased region" description="Basic and acidic residues" evidence="1">
    <location>
        <begin position="31"/>
        <end position="52"/>
    </location>
</feature>
<proteinExistence type="predicted"/>
<feature type="region of interest" description="Disordered" evidence="1">
    <location>
        <begin position="14"/>
        <end position="62"/>
    </location>
</feature>
<dbReference type="GeneID" id="31891021"/>
<dbReference type="Proteomes" id="UP000046122">
    <property type="component" value="Unassembled WGS sequence"/>
</dbReference>
<organism evidence="2 5">
    <name type="scientific">Mesorhizobium plurifarium</name>
    <dbReference type="NCBI Taxonomy" id="69974"/>
    <lineage>
        <taxon>Bacteria</taxon>
        <taxon>Pseudomonadati</taxon>
        <taxon>Pseudomonadota</taxon>
        <taxon>Alphaproteobacteria</taxon>
        <taxon>Hyphomicrobiales</taxon>
        <taxon>Phyllobacteriaceae</taxon>
        <taxon>Mesorhizobium</taxon>
    </lineage>
</organism>
<dbReference type="Proteomes" id="UP000046373">
    <property type="component" value="Unassembled WGS sequence"/>
</dbReference>